<proteinExistence type="predicted"/>
<dbReference type="Proteomes" id="UP001444661">
    <property type="component" value="Unassembled WGS sequence"/>
</dbReference>
<evidence type="ECO:0000313" key="2">
    <source>
        <dbReference type="Proteomes" id="UP001444661"/>
    </source>
</evidence>
<accession>A0ABR1SZ49</accession>
<reference evidence="1 2" key="1">
    <citation type="submission" date="2023-01" db="EMBL/GenBank/DDBJ databases">
        <title>Analysis of 21 Apiospora genomes using comparative genomics revels a genus with tremendous synthesis potential of carbohydrate active enzymes and secondary metabolites.</title>
        <authorList>
            <person name="Sorensen T."/>
        </authorList>
    </citation>
    <scope>NUCLEOTIDE SEQUENCE [LARGE SCALE GENOMIC DNA]</scope>
    <source>
        <strain evidence="1 2">CBS 33761</strain>
    </source>
</reference>
<comment type="caution">
    <text evidence="1">The sequence shown here is derived from an EMBL/GenBank/DDBJ whole genome shotgun (WGS) entry which is preliminary data.</text>
</comment>
<sequence length="206" mass="22200">MEDVDILEAVGVDTSEAACPRVFGAELGRDNMALSKDGLSKALHGLEQGFLGSARVEAVGNFVPRDVEAGFRAFVVHVEKELLIHAITCDETLELRNMSWRNGKILTVPRKEIARGILQLCACFHPPEASRHVEWRLLAVVIEVAGHLVLGRRLLGSGLSLGLLRLGLSWSLALVVCALARLALGGGGRESVRVLIDLGNEILVVV</sequence>
<name>A0ABR1SZ49_9PEZI</name>
<dbReference type="EMBL" id="JAQQWK010000006">
    <property type="protein sequence ID" value="KAK8039600.1"/>
    <property type="molecule type" value="Genomic_DNA"/>
</dbReference>
<gene>
    <name evidence="1" type="ORF">PG993_008011</name>
</gene>
<protein>
    <submittedName>
        <fullName evidence="1">Uncharacterized protein</fullName>
    </submittedName>
</protein>
<evidence type="ECO:0000313" key="1">
    <source>
        <dbReference type="EMBL" id="KAK8039600.1"/>
    </source>
</evidence>
<organism evidence="1 2">
    <name type="scientific">Apiospora rasikravindrae</name>
    <dbReference type="NCBI Taxonomy" id="990691"/>
    <lineage>
        <taxon>Eukaryota</taxon>
        <taxon>Fungi</taxon>
        <taxon>Dikarya</taxon>
        <taxon>Ascomycota</taxon>
        <taxon>Pezizomycotina</taxon>
        <taxon>Sordariomycetes</taxon>
        <taxon>Xylariomycetidae</taxon>
        <taxon>Amphisphaeriales</taxon>
        <taxon>Apiosporaceae</taxon>
        <taxon>Apiospora</taxon>
    </lineage>
</organism>
<keyword evidence="2" id="KW-1185">Reference proteome</keyword>